<evidence type="ECO:0000313" key="3">
    <source>
        <dbReference type="EMBL" id="KAG9989983.1"/>
    </source>
</evidence>
<dbReference type="AlphaFoldDB" id="A0A9P8K1G7"/>
<evidence type="ECO:0000256" key="1">
    <source>
        <dbReference type="SAM" id="Coils"/>
    </source>
</evidence>
<feature type="compositionally biased region" description="Low complexity" evidence="2">
    <location>
        <begin position="415"/>
        <end position="426"/>
    </location>
</feature>
<protein>
    <submittedName>
        <fullName evidence="3">Uncharacterized protein</fullName>
    </submittedName>
</protein>
<feature type="non-terminal residue" evidence="3">
    <location>
        <position position="1"/>
    </location>
</feature>
<feature type="coiled-coil region" evidence="1">
    <location>
        <begin position="326"/>
        <end position="378"/>
    </location>
</feature>
<gene>
    <name evidence="3" type="ORF">KCU98_g1496</name>
</gene>
<comment type="caution">
    <text evidence="3">The sequence shown here is derived from an EMBL/GenBank/DDBJ whole genome shotgun (WGS) entry which is preliminary data.</text>
</comment>
<feature type="region of interest" description="Disordered" evidence="2">
    <location>
        <begin position="415"/>
        <end position="449"/>
    </location>
</feature>
<reference evidence="3" key="1">
    <citation type="journal article" date="2021" name="J Fungi (Basel)">
        <title>Virulence traits and population genomics of the black yeast Aureobasidium melanogenum.</title>
        <authorList>
            <person name="Cernosa A."/>
            <person name="Sun X."/>
            <person name="Gostincar C."/>
            <person name="Fang C."/>
            <person name="Gunde-Cimerman N."/>
            <person name="Song Z."/>
        </authorList>
    </citation>
    <scope>NUCLEOTIDE SEQUENCE</scope>
    <source>
        <strain evidence="3">EXF-9298</strain>
    </source>
</reference>
<organism evidence="3 4">
    <name type="scientific">Aureobasidium melanogenum</name>
    <name type="common">Aureobasidium pullulans var. melanogenum</name>
    <dbReference type="NCBI Taxonomy" id="46634"/>
    <lineage>
        <taxon>Eukaryota</taxon>
        <taxon>Fungi</taxon>
        <taxon>Dikarya</taxon>
        <taxon>Ascomycota</taxon>
        <taxon>Pezizomycotina</taxon>
        <taxon>Dothideomycetes</taxon>
        <taxon>Dothideomycetidae</taxon>
        <taxon>Dothideales</taxon>
        <taxon>Saccotheciaceae</taxon>
        <taxon>Aureobasidium</taxon>
    </lineage>
</organism>
<reference evidence="3" key="2">
    <citation type="submission" date="2021-08" db="EMBL/GenBank/DDBJ databases">
        <authorList>
            <person name="Gostincar C."/>
            <person name="Sun X."/>
            <person name="Song Z."/>
            <person name="Gunde-Cimerman N."/>
        </authorList>
    </citation>
    <scope>NUCLEOTIDE SEQUENCE</scope>
    <source>
        <strain evidence="3">EXF-9298</strain>
    </source>
</reference>
<feature type="compositionally biased region" description="Acidic residues" evidence="2">
    <location>
        <begin position="437"/>
        <end position="449"/>
    </location>
</feature>
<dbReference type="Proteomes" id="UP000729357">
    <property type="component" value="Unassembled WGS sequence"/>
</dbReference>
<keyword evidence="4" id="KW-1185">Reference proteome</keyword>
<keyword evidence="1" id="KW-0175">Coiled coil</keyword>
<evidence type="ECO:0000256" key="2">
    <source>
        <dbReference type="SAM" id="MobiDB-lite"/>
    </source>
</evidence>
<dbReference type="EMBL" id="JAHFXS010000054">
    <property type="protein sequence ID" value="KAG9989983.1"/>
    <property type="molecule type" value="Genomic_DNA"/>
</dbReference>
<proteinExistence type="predicted"/>
<evidence type="ECO:0000313" key="4">
    <source>
        <dbReference type="Proteomes" id="UP000729357"/>
    </source>
</evidence>
<sequence>MAQRKHQVTAEMQDLDKAYTEHGISGIAEKIAALDLLYEYSSLLLAQVAPDMMHAMLDNTLVEKVNAGTIKLNDWNCIPRATSGDREPSIYVNYFTKPDGSGLATDEFETYILAMEATLRGKKITIAGQTIDIVKEVDDYFQQISGEKTGFSDKSTFKNAFKVDLPKFSSSARKLLAQAKQDGCTEIRFHGEVGWSIETDTRVKTHHKLLGSAVFFRLTVCVVNVLWPQYNFKMYSYCMFRVAIWIHAEIGESIGSHLISSYYTYGGLNYKTAGVSVSSAVASNAKLWQQVSKQYKDCLDFAQAALEQDGIEWEQKREAAKAKHSAIIKTKKLEELSAKLEIEEAEAVKSGKELGVALKKSQKETKSLRKVVDSKEAETKDIYDALDQLARDFDLIEVAAPLRQPFRDIYMSSSVPASAAPSVRGAGSEGRAGGEGGGDDDDDDEGSIE</sequence>
<accession>A0A9P8K1G7</accession>
<feature type="compositionally biased region" description="Gly residues" evidence="2">
    <location>
        <begin position="427"/>
        <end position="436"/>
    </location>
</feature>
<name>A0A9P8K1G7_AURME</name>